<dbReference type="Proteomes" id="UP001384579">
    <property type="component" value="Unassembled WGS sequence"/>
</dbReference>
<name>A0ABU8YKJ5_9CYAN</name>
<gene>
    <name evidence="1" type="ORF">WMG39_08370</name>
</gene>
<accession>A0ABU8YKJ5</accession>
<keyword evidence="2" id="KW-1185">Reference proteome</keyword>
<dbReference type="RefSeq" id="WP_340521670.1">
    <property type="nucleotide sequence ID" value="NZ_JBBLXS010000079.1"/>
</dbReference>
<reference evidence="1 2" key="1">
    <citation type="journal article" date="2020" name="Harmful Algae">
        <title>Molecular and morphological characterization of a novel dihydroanatoxin-a producing Microcoleus species (cyanobacteria) from the Russian River, California, USA.</title>
        <authorList>
            <person name="Conklin K.Y."/>
            <person name="Stancheva R."/>
            <person name="Otten T.G."/>
            <person name="Fadness R."/>
            <person name="Boyer G.L."/>
            <person name="Read B."/>
            <person name="Zhang X."/>
            <person name="Sheath R.G."/>
        </authorList>
    </citation>
    <scope>NUCLEOTIDE SEQUENCE [LARGE SCALE GENOMIC DNA]</scope>
    <source>
        <strain evidence="1 2">PTRS2</strain>
    </source>
</reference>
<evidence type="ECO:0000313" key="2">
    <source>
        <dbReference type="Proteomes" id="UP001384579"/>
    </source>
</evidence>
<organism evidence="1 2">
    <name type="scientific">Microcoleus anatoxicus PTRS2</name>
    <dbReference type="NCBI Taxonomy" id="2705321"/>
    <lineage>
        <taxon>Bacteria</taxon>
        <taxon>Bacillati</taxon>
        <taxon>Cyanobacteriota</taxon>
        <taxon>Cyanophyceae</taxon>
        <taxon>Oscillatoriophycideae</taxon>
        <taxon>Oscillatoriales</taxon>
        <taxon>Microcoleaceae</taxon>
        <taxon>Microcoleus</taxon>
        <taxon>Microcoleus anatoxicus</taxon>
    </lineage>
</organism>
<evidence type="ECO:0000313" key="1">
    <source>
        <dbReference type="EMBL" id="MEK0184872.1"/>
    </source>
</evidence>
<proteinExistence type="predicted"/>
<sequence>MNVVATLTVFSENLYKVLLKNTCLNKFLMKMEDLLSNIAENLLRGRSLNQNKSSIKLNVLCSRSVKIEQTPDRSNLYVLPKAVSD</sequence>
<dbReference type="EMBL" id="JBBLXS010000079">
    <property type="protein sequence ID" value="MEK0184872.1"/>
    <property type="molecule type" value="Genomic_DNA"/>
</dbReference>
<protein>
    <submittedName>
        <fullName evidence="1">Uncharacterized protein</fullName>
    </submittedName>
</protein>
<comment type="caution">
    <text evidence="1">The sequence shown here is derived from an EMBL/GenBank/DDBJ whole genome shotgun (WGS) entry which is preliminary data.</text>
</comment>